<evidence type="ECO:0000313" key="3">
    <source>
        <dbReference type="Proteomes" id="UP000054558"/>
    </source>
</evidence>
<reference evidence="2 3" key="1">
    <citation type="journal article" date="2014" name="Nat. Commun.">
        <title>Klebsormidium flaccidum genome reveals primary factors for plant terrestrial adaptation.</title>
        <authorList>
            <person name="Hori K."/>
            <person name="Maruyama F."/>
            <person name="Fujisawa T."/>
            <person name="Togashi T."/>
            <person name="Yamamoto N."/>
            <person name="Seo M."/>
            <person name="Sato S."/>
            <person name="Yamada T."/>
            <person name="Mori H."/>
            <person name="Tajima N."/>
            <person name="Moriyama T."/>
            <person name="Ikeuchi M."/>
            <person name="Watanabe M."/>
            <person name="Wada H."/>
            <person name="Kobayashi K."/>
            <person name="Saito M."/>
            <person name="Masuda T."/>
            <person name="Sasaki-Sekimoto Y."/>
            <person name="Mashiguchi K."/>
            <person name="Awai K."/>
            <person name="Shimojima M."/>
            <person name="Masuda S."/>
            <person name="Iwai M."/>
            <person name="Nobusawa T."/>
            <person name="Narise T."/>
            <person name="Kondo S."/>
            <person name="Saito H."/>
            <person name="Sato R."/>
            <person name="Murakawa M."/>
            <person name="Ihara Y."/>
            <person name="Oshima-Yamada Y."/>
            <person name="Ohtaka K."/>
            <person name="Satoh M."/>
            <person name="Sonobe K."/>
            <person name="Ishii M."/>
            <person name="Ohtani R."/>
            <person name="Kanamori-Sato M."/>
            <person name="Honoki R."/>
            <person name="Miyazaki D."/>
            <person name="Mochizuki H."/>
            <person name="Umetsu J."/>
            <person name="Higashi K."/>
            <person name="Shibata D."/>
            <person name="Kamiya Y."/>
            <person name="Sato N."/>
            <person name="Nakamura Y."/>
            <person name="Tabata S."/>
            <person name="Ida S."/>
            <person name="Kurokawa K."/>
            <person name="Ohta H."/>
        </authorList>
    </citation>
    <scope>NUCLEOTIDE SEQUENCE [LARGE SCALE GENOMIC DNA]</scope>
    <source>
        <strain evidence="2 3">NIES-2285</strain>
    </source>
</reference>
<dbReference type="AlphaFoldDB" id="A0A1Y1ISL8"/>
<protein>
    <recommendedName>
        <fullName evidence="1">Integrase catalytic domain-containing protein</fullName>
    </recommendedName>
</protein>
<organism evidence="2 3">
    <name type="scientific">Klebsormidium nitens</name>
    <name type="common">Green alga</name>
    <name type="synonym">Ulothrix nitens</name>
    <dbReference type="NCBI Taxonomy" id="105231"/>
    <lineage>
        <taxon>Eukaryota</taxon>
        <taxon>Viridiplantae</taxon>
        <taxon>Streptophyta</taxon>
        <taxon>Klebsormidiophyceae</taxon>
        <taxon>Klebsormidiales</taxon>
        <taxon>Klebsormidiaceae</taxon>
        <taxon>Klebsormidium</taxon>
    </lineage>
</organism>
<dbReference type="GO" id="GO:0003676">
    <property type="term" value="F:nucleic acid binding"/>
    <property type="evidence" value="ECO:0007669"/>
    <property type="project" value="InterPro"/>
</dbReference>
<dbReference type="Proteomes" id="UP000054558">
    <property type="component" value="Unassembled WGS sequence"/>
</dbReference>
<name>A0A1Y1ISL8_KLENI</name>
<dbReference type="PANTHER" id="PTHR37984:SF5">
    <property type="entry name" value="PROTEIN NYNRIN-LIKE"/>
    <property type="match status" value="1"/>
</dbReference>
<accession>A0A1Y1ISL8</accession>
<dbReference type="OrthoDB" id="1938712at2759"/>
<dbReference type="PANTHER" id="PTHR37984">
    <property type="entry name" value="PROTEIN CBG26694"/>
    <property type="match status" value="1"/>
</dbReference>
<dbReference type="InterPro" id="IPR012337">
    <property type="entry name" value="RNaseH-like_sf"/>
</dbReference>
<evidence type="ECO:0000259" key="1">
    <source>
        <dbReference type="PROSITE" id="PS50994"/>
    </source>
</evidence>
<dbReference type="STRING" id="105231.A0A1Y1ISL8"/>
<dbReference type="Pfam" id="PF17921">
    <property type="entry name" value="Integrase_H2C2"/>
    <property type="match status" value="1"/>
</dbReference>
<sequence>MVLEKVHNQGGHPSISKTRKLLQSRFFWKGMYEDVRDFIKSCVACQFANQPTTERTDGRKLTSTEVDLPLEKVGFDLLGPFPPTTEGYEYVYIWYDYFSGWIGAGLGRTKQSAEVAKFLKMDLFAAHACPALIIMDNDAHVGEVKDLCQRMGTQVQVIVPYSPWMNGGAESSPVLPAERLLAARFRISQSSTSEGEERAEREFDAAVQGICEIRRVDILLRQAHQANMRATAAANRDISQVRAEAAYQRR</sequence>
<dbReference type="EMBL" id="DF238216">
    <property type="protein sequence ID" value="GAQ93042.1"/>
    <property type="molecule type" value="Genomic_DNA"/>
</dbReference>
<dbReference type="SUPFAM" id="SSF53098">
    <property type="entry name" value="Ribonuclease H-like"/>
    <property type="match status" value="1"/>
</dbReference>
<dbReference type="InterPro" id="IPR041588">
    <property type="entry name" value="Integrase_H2C2"/>
</dbReference>
<dbReference type="OMA" id="NGANERW"/>
<dbReference type="GO" id="GO:0015074">
    <property type="term" value="P:DNA integration"/>
    <property type="evidence" value="ECO:0007669"/>
    <property type="project" value="InterPro"/>
</dbReference>
<dbReference type="InterPro" id="IPR050951">
    <property type="entry name" value="Retrovirus_Pol_polyprotein"/>
</dbReference>
<dbReference type="InterPro" id="IPR036397">
    <property type="entry name" value="RNaseH_sf"/>
</dbReference>
<dbReference type="InterPro" id="IPR001584">
    <property type="entry name" value="Integrase_cat-core"/>
</dbReference>
<dbReference type="PROSITE" id="PS50994">
    <property type="entry name" value="INTEGRASE"/>
    <property type="match status" value="1"/>
</dbReference>
<dbReference type="FunFam" id="1.10.340.70:FF:000001">
    <property type="entry name" value="Retrovirus-related Pol polyprotein from transposon gypsy-like Protein"/>
    <property type="match status" value="1"/>
</dbReference>
<dbReference type="Gene3D" id="3.30.420.10">
    <property type="entry name" value="Ribonuclease H-like superfamily/Ribonuclease H"/>
    <property type="match status" value="1"/>
</dbReference>
<keyword evidence="3" id="KW-1185">Reference proteome</keyword>
<feature type="domain" description="Integrase catalytic" evidence="1">
    <location>
        <begin position="65"/>
        <end position="170"/>
    </location>
</feature>
<dbReference type="Gene3D" id="1.10.340.70">
    <property type="match status" value="1"/>
</dbReference>
<evidence type="ECO:0000313" key="2">
    <source>
        <dbReference type="EMBL" id="GAQ93042.1"/>
    </source>
</evidence>
<gene>
    <name evidence="2" type="ORF">KFL_012670020</name>
</gene>
<proteinExistence type="predicted"/>